<dbReference type="PROSITE" id="PS51257">
    <property type="entry name" value="PROKAR_LIPOPROTEIN"/>
    <property type="match status" value="1"/>
</dbReference>
<dbReference type="EMBL" id="BK015386">
    <property type="protein sequence ID" value="DAE04349.1"/>
    <property type="molecule type" value="Genomic_DNA"/>
</dbReference>
<protein>
    <submittedName>
        <fullName evidence="1">Adhesin</fullName>
    </submittedName>
</protein>
<dbReference type="InterPro" id="IPR058243">
    <property type="entry name" value="Phage_VG64"/>
</dbReference>
<reference evidence="1" key="1">
    <citation type="journal article" date="2021" name="Proc. Natl. Acad. Sci. U.S.A.">
        <title>A Catalog of Tens of Thousands of Viruses from Human Metagenomes Reveals Hidden Associations with Chronic Diseases.</title>
        <authorList>
            <person name="Tisza M.J."/>
            <person name="Buck C.B."/>
        </authorList>
    </citation>
    <scope>NUCLEOTIDE SEQUENCE</scope>
    <source>
        <strain evidence="1">Ctc6d98</strain>
    </source>
</reference>
<evidence type="ECO:0000313" key="1">
    <source>
        <dbReference type="EMBL" id="DAE04349.1"/>
    </source>
</evidence>
<accession>A0A8S5PCL4</accession>
<sequence>MKKLIKAAIIVMLAMLLASCTEADKVNSNLSKQAEYFECERRVTVYNARTDQVILYTEGYLNIANNNHNELVITAKVGANEYKKNYVYLNAYTLYVVEDITGTHTDPYHYKLYFHTEFPVDIDPKP</sequence>
<proteinExistence type="predicted"/>
<dbReference type="Pfam" id="PF25682">
    <property type="entry name" value="Phage_VG64"/>
    <property type="match status" value="1"/>
</dbReference>
<organism evidence="1">
    <name type="scientific">Siphoviridae sp. ctc6d98</name>
    <dbReference type="NCBI Taxonomy" id="2825569"/>
    <lineage>
        <taxon>Viruses</taxon>
        <taxon>Duplodnaviria</taxon>
        <taxon>Heunggongvirae</taxon>
        <taxon>Uroviricota</taxon>
        <taxon>Caudoviricetes</taxon>
    </lineage>
</organism>
<name>A0A8S5PCL4_9CAUD</name>